<dbReference type="Pfam" id="PF00961">
    <property type="entry name" value="LAGLIDADG_1"/>
    <property type="match status" value="1"/>
</dbReference>
<organism evidence="3 4">
    <name type="scientific">Handroanthus impetiginosus</name>
    <dbReference type="NCBI Taxonomy" id="429701"/>
    <lineage>
        <taxon>Eukaryota</taxon>
        <taxon>Viridiplantae</taxon>
        <taxon>Streptophyta</taxon>
        <taxon>Embryophyta</taxon>
        <taxon>Tracheophyta</taxon>
        <taxon>Spermatophyta</taxon>
        <taxon>Magnoliopsida</taxon>
        <taxon>eudicotyledons</taxon>
        <taxon>Gunneridae</taxon>
        <taxon>Pentapetalae</taxon>
        <taxon>asterids</taxon>
        <taxon>lamiids</taxon>
        <taxon>Lamiales</taxon>
        <taxon>Bignoniaceae</taxon>
        <taxon>Crescentiina</taxon>
        <taxon>Tabebuia alliance</taxon>
        <taxon>Handroanthus</taxon>
    </lineage>
</organism>
<dbReference type="InterPro" id="IPR051289">
    <property type="entry name" value="LAGLIDADG_Endonuclease"/>
</dbReference>
<sequence>MLESRSKSAGNDKNVGTSETIRNENVQSNSSCSLGEKVKPISVHVPKHSIPLNDEQLGHYLAGLIDGDGHFNKLKQLIIAFSAPDAFLAYKLKTRIGYGNVRKVDNKGAYILVISNKAGILKILNLINGKIRTNSKHNQIIGSVLKDSYLKEFGANNIFLLNKSFSDADASFQVKIVYRATRNKPEVRLNYQIDQKENYLLEKVKKLLGGNIGYRASQNTYYYGSTNFGSAKNVINYFDKFHLQSRKHLSYLR</sequence>
<dbReference type="InterPro" id="IPR027434">
    <property type="entry name" value="Homing_endonucl"/>
</dbReference>
<reference evidence="4" key="1">
    <citation type="journal article" date="2018" name="Gigascience">
        <title>Genome assembly of the Pink Ipe (Handroanthus impetiginosus, Bignoniaceae), a highly valued, ecologically keystone Neotropical timber forest tree.</title>
        <authorList>
            <person name="Silva-Junior O.B."/>
            <person name="Grattapaglia D."/>
            <person name="Novaes E."/>
            <person name="Collevatti R.G."/>
        </authorList>
    </citation>
    <scope>NUCLEOTIDE SEQUENCE [LARGE SCALE GENOMIC DNA]</scope>
    <source>
        <strain evidence="4">cv. UFG-1</strain>
    </source>
</reference>
<accession>A0A2G9FVE4</accession>
<feature type="compositionally biased region" description="Polar residues" evidence="1">
    <location>
        <begin position="7"/>
        <end position="33"/>
    </location>
</feature>
<evidence type="ECO:0000313" key="3">
    <source>
        <dbReference type="EMBL" id="PIM97060.1"/>
    </source>
</evidence>
<proteinExistence type="predicted"/>
<comment type="caution">
    <text evidence="3">The sequence shown here is derived from an EMBL/GenBank/DDBJ whole genome shotgun (WGS) entry which is preliminary data.</text>
</comment>
<dbReference type="PANTHER" id="PTHR36181:SF3">
    <property type="entry name" value="INTRON-ENCODED DNA ENDONUCLEASE AI5 BETA"/>
    <property type="match status" value="1"/>
</dbReference>
<feature type="domain" description="Homing endonuclease LAGLIDADG" evidence="2">
    <location>
        <begin position="165"/>
        <end position="252"/>
    </location>
</feature>
<dbReference type="Gene3D" id="3.10.28.10">
    <property type="entry name" value="Homing endonucleases"/>
    <property type="match status" value="2"/>
</dbReference>
<dbReference type="PANTHER" id="PTHR36181">
    <property type="entry name" value="INTRON-ENCODED ENDONUCLEASE AI3-RELATED"/>
    <property type="match status" value="1"/>
</dbReference>
<dbReference type="GO" id="GO:0005739">
    <property type="term" value="C:mitochondrion"/>
    <property type="evidence" value="ECO:0007669"/>
    <property type="project" value="UniProtKB-ARBA"/>
</dbReference>
<evidence type="ECO:0000256" key="1">
    <source>
        <dbReference type="SAM" id="MobiDB-lite"/>
    </source>
</evidence>
<dbReference type="AlphaFoldDB" id="A0A2G9FVE4"/>
<evidence type="ECO:0000259" key="2">
    <source>
        <dbReference type="Pfam" id="PF00961"/>
    </source>
</evidence>
<gene>
    <name evidence="3" type="ORF">CDL12_30477</name>
</gene>
<dbReference type="GO" id="GO:0004519">
    <property type="term" value="F:endonuclease activity"/>
    <property type="evidence" value="ECO:0007669"/>
    <property type="project" value="InterPro"/>
</dbReference>
<dbReference type="Proteomes" id="UP000231279">
    <property type="component" value="Unassembled WGS sequence"/>
</dbReference>
<name>A0A2G9FVE4_9LAMI</name>
<evidence type="ECO:0000313" key="4">
    <source>
        <dbReference type="Proteomes" id="UP000231279"/>
    </source>
</evidence>
<feature type="region of interest" description="Disordered" evidence="1">
    <location>
        <begin position="1"/>
        <end position="33"/>
    </location>
</feature>
<protein>
    <recommendedName>
        <fullName evidence="2">Homing endonuclease LAGLIDADG domain-containing protein</fullName>
    </recommendedName>
</protein>
<dbReference type="STRING" id="429701.A0A2G9FVE4"/>
<dbReference type="InterPro" id="IPR004860">
    <property type="entry name" value="LAGLIDADG_dom"/>
</dbReference>
<dbReference type="EMBL" id="NKXS01011254">
    <property type="protein sequence ID" value="PIM97060.1"/>
    <property type="molecule type" value="Genomic_DNA"/>
</dbReference>
<dbReference type="SUPFAM" id="SSF55608">
    <property type="entry name" value="Homing endonucleases"/>
    <property type="match status" value="2"/>
</dbReference>
<dbReference type="OrthoDB" id="5400101at2759"/>
<keyword evidence="4" id="KW-1185">Reference proteome</keyword>